<protein>
    <submittedName>
        <fullName evidence="3">PadR family transcriptional regulator</fullName>
    </submittedName>
</protein>
<dbReference type="PANTHER" id="PTHR43252">
    <property type="entry name" value="TRANSCRIPTIONAL REGULATOR YQJI"/>
    <property type="match status" value="1"/>
</dbReference>
<evidence type="ECO:0000313" key="3">
    <source>
        <dbReference type="EMBL" id="TDO38169.1"/>
    </source>
</evidence>
<reference evidence="3 4" key="1">
    <citation type="submission" date="2019-03" db="EMBL/GenBank/DDBJ databases">
        <title>Sequencing the genomes of 1000 actinobacteria strains.</title>
        <authorList>
            <person name="Klenk H.-P."/>
        </authorList>
    </citation>
    <scope>NUCLEOTIDE SEQUENCE [LARGE SCALE GENOMIC DNA]</scope>
    <source>
        <strain evidence="3 4">DSM 43805</strain>
    </source>
</reference>
<dbReference type="InterPro" id="IPR036390">
    <property type="entry name" value="WH_DNA-bd_sf"/>
</dbReference>
<evidence type="ECO:0000313" key="4">
    <source>
        <dbReference type="Proteomes" id="UP000294901"/>
    </source>
</evidence>
<keyword evidence="4" id="KW-1185">Reference proteome</keyword>
<dbReference type="InterPro" id="IPR036388">
    <property type="entry name" value="WH-like_DNA-bd_sf"/>
</dbReference>
<sequence length="191" mass="22023">MSLRHALLAALSQGEASGYELAKRFDVAVADYWTATPQQLYRDLERLERDGLVEARVVEQTRRPNKRVFTMTEKGLDELRAFGRRPSKPPAMRDELLVKLQAADRTGEPATLVEAARARETRSREKLARYDQLRDRLLDGRSEDEYLRDSDEVGPYLTLMAGRMYEQLNIRWAATVIETLTRRQKAQPEAE</sequence>
<proteinExistence type="predicted"/>
<organism evidence="3 4">
    <name type="scientific">Paractinoplanes brasiliensis</name>
    <dbReference type="NCBI Taxonomy" id="52695"/>
    <lineage>
        <taxon>Bacteria</taxon>
        <taxon>Bacillati</taxon>
        <taxon>Actinomycetota</taxon>
        <taxon>Actinomycetes</taxon>
        <taxon>Micromonosporales</taxon>
        <taxon>Micromonosporaceae</taxon>
        <taxon>Paractinoplanes</taxon>
    </lineage>
</organism>
<feature type="domain" description="Transcription regulator PadR C-terminal" evidence="2">
    <location>
        <begin position="92"/>
        <end position="180"/>
    </location>
</feature>
<name>A0A4R6JPF5_9ACTN</name>
<comment type="caution">
    <text evidence="3">The sequence shown here is derived from an EMBL/GenBank/DDBJ whole genome shotgun (WGS) entry which is preliminary data.</text>
</comment>
<dbReference type="InterPro" id="IPR018309">
    <property type="entry name" value="Tscrpt_reg_PadR_C"/>
</dbReference>
<evidence type="ECO:0000259" key="1">
    <source>
        <dbReference type="Pfam" id="PF03551"/>
    </source>
</evidence>
<dbReference type="Pfam" id="PF03551">
    <property type="entry name" value="PadR"/>
    <property type="match status" value="1"/>
</dbReference>
<evidence type="ECO:0000259" key="2">
    <source>
        <dbReference type="Pfam" id="PF10400"/>
    </source>
</evidence>
<dbReference type="RefSeq" id="WP_133872690.1">
    <property type="nucleotide sequence ID" value="NZ_BOMD01000115.1"/>
</dbReference>
<dbReference type="InterPro" id="IPR005149">
    <property type="entry name" value="Tscrpt_reg_PadR_N"/>
</dbReference>
<dbReference type="AlphaFoldDB" id="A0A4R6JPF5"/>
<gene>
    <name evidence="3" type="ORF">C8E87_1814</name>
</gene>
<dbReference type="Gene3D" id="6.10.140.190">
    <property type="match status" value="1"/>
</dbReference>
<dbReference type="Proteomes" id="UP000294901">
    <property type="component" value="Unassembled WGS sequence"/>
</dbReference>
<dbReference type="Gene3D" id="1.10.10.10">
    <property type="entry name" value="Winged helix-like DNA-binding domain superfamily/Winged helix DNA-binding domain"/>
    <property type="match status" value="1"/>
</dbReference>
<accession>A0A4R6JPF5</accession>
<dbReference type="OrthoDB" id="3186544at2"/>
<feature type="domain" description="Transcription regulator PadR N-terminal" evidence="1">
    <location>
        <begin position="7"/>
        <end position="80"/>
    </location>
</feature>
<dbReference type="PANTHER" id="PTHR43252:SF4">
    <property type="entry name" value="TRANSCRIPTIONAL REGULATORY PROTEIN"/>
    <property type="match status" value="1"/>
</dbReference>
<dbReference type="SUPFAM" id="SSF46785">
    <property type="entry name" value="Winged helix' DNA-binding domain"/>
    <property type="match status" value="1"/>
</dbReference>
<dbReference type="Pfam" id="PF10400">
    <property type="entry name" value="Vir_act_alpha_C"/>
    <property type="match status" value="1"/>
</dbReference>
<dbReference type="EMBL" id="SNWR01000001">
    <property type="protein sequence ID" value="TDO38169.1"/>
    <property type="molecule type" value="Genomic_DNA"/>
</dbReference>